<accession>A0A103DVJ3</accession>
<organism evidence="1 2">
    <name type="scientific">Burkholderia singularis</name>
    <dbReference type="NCBI Taxonomy" id="1503053"/>
    <lineage>
        <taxon>Bacteria</taxon>
        <taxon>Pseudomonadati</taxon>
        <taxon>Pseudomonadota</taxon>
        <taxon>Betaproteobacteria</taxon>
        <taxon>Burkholderiales</taxon>
        <taxon>Burkholderiaceae</taxon>
        <taxon>Burkholderia</taxon>
        <taxon>pseudomallei group</taxon>
    </lineage>
</organism>
<dbReference type="AlphaFoldDB" id="A0A103DVJ3"/>
<name>A0A103DVJ3_9BURK</name>
<dbReference type="Proteomes" id="UP000062788">
    <property type="component" value="Unassembled WGS sequence"/>
</dbReference>
<evidence type="ECO:0000313" key="2">
    <source>
        <dbReference type="Proteomes" id="UP000062788"/>
    </source>
</evidence>
<gene>
    <name evidence="1" type="ORF">WS67_22745</name>
</gene>
<protein>
    <submittedName>
        <fullName evidence="1">Uncharacterized protein</fullName>
    </submittedName>
</protein>
<keyword evidence="2" id="KW-1185">Reference proteome</keyword>
<reference evidence="1 2" key="1">
    <citation type="submission" date="2015-11" db="EMBL/GenBank/DDBJ databases">
        <title>Expanding the genomic diversity of Burkholderia species for the development of highly accurate diagnostics.</title>
        <authorList>
            <person name="Sahl J."/>
            <person name="Keim P."/>
            <person name="Wagner D."/>
        </authorList>
    </citation>
    <scope>NUCLEOTIDE SEQUENCE [LARGE SCALE GENOMIC DNA]</scope>
    <source>
        <strain evidence="1 2">TSV85</strain>
    </source>
</reference>
<evidence type="ECO:0000313" key="1">
    <source>
        <dbReference type="EMBL" id="KVE23501.1"/>
    </source>
</evidence>
<dbReference type="EMBL" id="LOWA01000057">
    <property type="protein sequence ID" value="KVE23501.1"/>
    <property type="molecule type" value="Genomic_DNA"/>
</dbReference>
<sequence>MLPRSVRRRPIPALRDTALFAAHGVRRAVSRSAIRATCDAPPDLPGRQTLFAVPARAARAPFAIAL</sequence>
<proteinExistence type="predicted"/>
<comment type="caution">
    <text evidence="1">The sequence shown here is derived from an EMBL/GenBank/DDBJ whole genome shotgun (WGS) entry which is preliminary data.</text>
</comment>